<organism evidence="1 2">
    <name type="scientific">Acinetobacter johnsonii</name>
    <dbReference type="NCBI Taxonomy" id="40214"/>
    <lineage>
        <taxon>Bacteria</taxon>
        <taxon>Pseudomonadati</taxon>
        <taxon>Pseudomonadota</taxon>
        <taxon>Gammaproteobacteria</taxon>
        <taxon>Moraxellales</taxon>
        <taxon>Moraxellaceae</taxon>
        <taxon>Acinetobacter</taxon>
    </lineage>
</organism>
<dbReference type="AlphaFoldDB" id="A0AA42LJM8"/>
<evidence type="ECO:0000313" key="2">
    <source>
        <dbReference type="Proteomes" id="UP001161099"/>
    </source>
</evidence>
<name>A0AA42LJM8_ACIJO</name>
<gene>
    <name evidence="1" type="ORF">N5D11_17405</name>
</gene>
<protein>
    <submittedName>
        <fullName evidence="1">Uncharacterized protein</fullName>
    </submittedName>
</protein>
<evidence type="ECO:0000313" key="1">
    <source>
        <dbReference type="EMBL" id="MDH0657850.1"/>
    </source>
</evidence>
<dbReference type="EMBL" id="JAOCDR010000110">
    <property type="protein sequence ID" value="MDH0657850.1"/>
    <property type="molecule type" value="Genomic_DNA"/>
</dbReference>
<proteinExistence type="predicted"/>
<reference evidence="1" key="1">
    <citation type="submission" date="2022-09" db="EMBL/GenBank/DDBJ databases">
        <title>Intensive care unit water sources are persistently colonized with multi-drug resistant bacteria and are the site of extensive horizontal gene transfer of antibiotic resistance genes.</title>
        <authorList>
            <person name="Diorio-Toth L."/>
        </authorList>
    </citation>
    <scope>NUCLEOTIDE SEQUENCE</scope>
    <source>
        <strain evidence="1">GD03851</strain>
    </source>
</reference>
<sequence>ECLDGIDEFDFNQISSDMIIDLMLNYTEQYLFQQIVLDSRAAFDKADTPENVASLEQDLRSLINSSVDKHMSKQLKNGANSLTRKDIENIQMKALEDIWGEWEDYLND</sequence>
<feature type="non-terminal residue" evidence="1">
    <location>
        <position position="1"/>
    </location>
</feature>
<comment type="caution">
    <text evidence="1">The sequence shown here is derived from an EMBL/GenBank/DDBJ whole genome shotgun (WGS) entry which is preliminary data.</text>
</comment>
<dbReference type="Proteomes" id="UP001161099">
    <property type="component" value="Unassembled WGS sequence"/>
</dbReference>
<accession>A0AA42LJM8</accession>